<dbReference type="AlphaFoldDB" id="A0A0V1K7C9"/>
<protein>
    <submittedName>
        <fullName evidence="2">Uncharacterized protein</fullName>
    </submittedName>
</protein>
<evidence type="ECO:0000313" key="2">
    <source>
        <dbReference type="EMBL" id="KRZ42984.1"/>
    </source>
</evidence>
<name>A0A0V1K7C9_TRIPS</name>
<organism evidence="2 3">
    <name type="scientific">Trichinella pseudospiralis</name>
    <name type="common">Parasitic roundworm</name>
    <dbReference type="NCBI Taxonomy" id="6337"/>
    <lineage>
        <taxon>Eukaryota</taxon>
        <taxon>Metazoa</taxon>
        <taxon>Ecdysozoa</taxon>
        <taxon>Nematoda</taxon>
        <taxon>Enoplea</taxon>
        <taxon>Dorylaimia</taxon>
        <taxon>Trichinellida</taxon>
        <taxon>Trichinellidae</taxon>
        <taxon>Trichinella</taxon>
    </lineage>
</organism>
<reference evidence="2 3" key="1">
    <citation type="submission" date="2015-01" db="EMBL/GenBank/DDBJ databases">
        <title>Evolution of Trichinella species and genotypes.</title>
        <authorList>
            <person name="Korhonen P.K."/>
            <person name="Edoardo P."/>
            <person name="Giuseppe L.R."/>
            <person name="Gasser R.B."/>
        </authorList>
    </citation>
    <scope>NUCLEOTIDE SEQUENCE [LARGE SCALE GENOMIC DNA]</scope>
    <source>
        <strain evidence="2">ISS176</strain>
    </source>
</reference>
<comment type="caution">
    <text evidence="2">The sequence shown here is derived from an EMBL/GenBank/DDBJ whole genome shotgun (WGS) entry which is preliminary data.</text>
</comment>
<dbReference type="Proteomes" id="UP000054826">
    <property type="component" value="Unassembled WGS sequence"/>
</dbReference>
<accession>A0A0V1K7C9</accession>
<dbReference type="EMBL" id="JYDV01000011">
    <property type="protein sequence ID" value="KRZ42984.1"/>
    <property type="molecule type" value="Genomic_DNA"/>
</dbReference>
<sequence length="96" mass="10679">MYVLNSITHGSDNSGAQRRIRSLTCLTLHPTFVAKANQKKKKRTGKMEESKEETDNPREDVNQHSAPGILARIRNKAHVRPTRPAFQSLGGKQAGD</sequence>
<evidence type="ECO:0000313" key="3">
    <source>
        <dbReference type="Proteomes" id="UP000054826"/>
    </source>
</evidence>
<feature type="region of interest" description="Disordered" evidence="1">
    <location>
        <begin position="35"/>
        <end position="96"/>
    </location>
</feature>
<evidence type="ECO:0000256" key="1">
    <source>
        <dbReference type="SAM" id="MobiDB-lite"/>
    </source>
</evidence>
<gene>
    <name evidence="2" type="ORF">T4C_13467</name>
</gene>
<feature type="compositionally biased region" description="Basic and acidic residues" evidence="1">
    <location>
        <begin position="45"/>
        <end position="62"/>
    </location>
</feature>
<proteinExistence type="predicted"/>